<dbReference type="InterPro" id="IPR050464">
    <property type="entry name" value="Zeta_carotene_desat/Oxidored"/>
</dbReference>
<feature type="transmembrane region" description="Helical" evidence="2">
    <location>
        <begin position="148"/>
        <end position="167"/>
    </location>
</feature>
<reference evidence="3 4" key="1">
    <citation type="journal article" date="2012" name="Science">
        <title>The Paleozoic origin of enzymatic lignin decomposition reconstructed from 31 fungal genomes.</title>
        <authorList>
            <person name="Floudas D."/>
            <person name="Binder M."/>
            <person name="Riley R."/>
            <person name="Barry K."/>
            <person name="Blanchette R.A."/>
            <person name="Henrissat B."/>
            <person name="Martinez A.T."/>
            <person name="Otillar R."/>
            <person name="Spatafora J.W."/>
            <person name="Yadav J.S."/>
            <person name="Aerts A."/>
            <person name="Benoit I."/>
            <person name="Boyd A."/>
            <person name="Carlson A."/>
            <person name="Copeland A."/>
            <person name="Coutinho P.M."/>
            <person name="de Vries R.P."/>
            <person name="Ferreira P."/>
            <person name="Findley K."/>
            <person name="Foster B."/>
            <person name="Gaskell J."/>
            <person name="Glotzer D."/>
            <person name="Gorecki P."/>
            <person name="Heitman J."/>
            <person name="Hesse C."/>
            <person name="Hori C."/>
            <person name="Igarashi K."/>
            <person name="Jurgens J.A."/>
            <person name="Kallen N."/>
            <person name="Kersten P."/>
            <person name="Kohler A."/>
            <person name="Kuees U."/>
            <person name="Kumar T.K.A."/>
            <person name="Kuo A."/>
            <person name="LaButti K."/>
            <person name="Larrondo L.F."/>
            <person name="Lindquist E."/>
            <person name="Ling A."/>
            <person name="Lombard V."/>
            <person name="Lucas S."/>
            <person name="Lundell T."/>
            <person name="Martin R."/>
            <person name="McLaughlin D.J."/>
            <person name="Morgenstern I."/>
            <person name="Morin E."/>
            <person name="Murat C."/>
            <person name="Nagy L.G."/>
            <person name="Nolan M."/>
            <person name="Ohm R.A."/>
            <person name="Patyshakuliyeva A."/>
            <person name="Rokas A."/>
            <person name="Ruiz-Duenas F.J."/>
            <person name="Sabat G."/>
            <person name="Salamov A."/>
            <person name="Samejima M."/>
            <person name="Schmutz J."/>
            <person name="Slot J.C."/>
            <person name="St John F."/>
            <person name="Stenlid J."/>
            <person name="Sun H."/>
            <person name="Sun S."/>
            <person name="Syed K."/>
            <person name="Tsang A."/>
            <person name="Wiebenga A."/>
            <person name="Young D."/>
            <person name="Pisabarro A."/>
            <person name="Eastwood D.C."/>
            <person name="Martin F."/>
            <person name="Cullen D."/>
            <person name="Grigoriev I.V."/>
            <person name="Hibbett D.S."/>
        </authorList>
    </citation>
    <scope>NUCLEOTIDE SEQUENCE [LARGE SCALE GENOMIC DNA]</scope>
    <source>
        <strain evidence="3 4">ATCC 11539</strain>
    </source>
</reference>
<name>S7QNL1_GLOTA</name>
<dbReference type="Pfam" id="PF13450">
    <property type="entry name" value="NAD_binding_8"/>
    <property type="match status" value="1"/>
</dbReference>
<feature type="region of interest" description="Disordered" evidence="1">
    <location>
        <begin position="477"/>
        <end position="498"/>
    </location>
</feature>
<keyword evidence="2" id="KW-1133">Transmembrane helix</keyword>
<keyword evidence="4" id="KW-1185">Reference proteome</keyword>
<dbReference type="KEGG" id="gtr:GLOTRDRAFT_135658"/>
<dbReference type="GeneID" id="19303363"/>
<dbReference type="EMBL" id="KB469296">
    <property type="protein sequence ID" value="EPQ61108.1"/>
    <property type="molecule type" value="Genomic_DNA"/>
</dbReference>
<dbReference type="STRING" id="670483.S7QNL1"/>
<dbReference type="Gene3D" id="3.50.50.60">
    <property type="entry name" value="FAD/NAD(P)-binding domain"/>
    <property type="match status" value="1"/>
</dbReference>
<feature type="compositionally biased region" description="Low complexity" evidence="1">
    <location>
        <begin position="480"/>
        <end position="496"/>
    </location>
</feature>
<dbReference type="PANTHER" id="PTHR42923">
    <property type="entry name" value="PROTOPORPHYRINOGEN OXIDASE"/>
    <property type="match status" value="1"/>
</dbReference>
<dbReference type="InterPro" id="IPR036188">
    <property type="entry name" value="FAD/NAD-bd_sf"/>
</dbReference>
<dbReference type="OMA" id="CFFVAPK"/>
<evidence type="ECO:0000256" key="2">
    <source>
        <dbReference type="SAM" id="Phobius"/>
    </source>
</evidence>
<dbReference type="OrthoDB" id="1111734at2759"/>
<feature type="transmembrane region" description="Helical" evidence="2">
    <location>
        <begin position="6"/>
        <end position="23"/>
    </location>
</feature>
<dbReference type="HOGENOM" id="CLU_028123_3_0_1"/>
<organism evidence="3 4">
    <name type="scientific">Gloeophyllum trabeum (strain ATCC 11539 / FP-39264 / Madison 617)</name>
    <name type="common">Brown rot fungus</name>
    <dbReference type="NCBI Taxonomy" id="670483"/>
    <lineage>
        <taxon>Eukaryota</taxon>
        <taxon>Fungi</taxon>
        <taxon>Dikarya</taxon>
        <taxon>Basidiomycota</taxon>
        <taxon>Agaricomycotina</taxon>
        <taxon>Agaricomycetes</taxon>
        <taxon>Gloeophyllales</taxon>
        <taxon>Gloeophyllaceae</taxon>
        <taxon>Gloeophyllum</taxon>
    </lineage>
</organism>
<evidence type="ECO:0000256" key="1">
    <source>
        <dbReference type="SAM" id="MobiDB-lite"/>
    </source>
</evidence>
<sequence>MTTPVKVAVVGSGLAGLTAAYLLSKELKGHAARYEVHIFEKASSLGMDAHSVSLSPEGVGEEWRVDVPMRSFQGGYYPRLMTLYKNLGVTFRKSDFSYSFSVAAPTISGCYTIVSSMIYNGASGLRGVSMPSAMKAQYQETKEMLPRLLMQLFTFTLFALSTLQLLYNYVRLVLLSAPVLRSRQTPHMTFHEWAQYSAPSGSLARLIGMDAAWLEFLGSVVTPLFSAVCTASEHDIMQHPVEEFLDYIWLTLFTHHYVVNNGVRDVVKRLSAPLENVHVSSTITGIRPDSSDPSLVTLEWADAQGSKHTYDGFSHIIFATQANHASELLSGYLSNLPRNSTHSEFVRQQVQCLKTFTYKPTIVINHTDDSLLPENPSDRRDLNLIRMSDDASRSKPLSPSSEPGSLCVSPSYTMATHRLRKPSNADSRASAVFQTTNPIVSPREESVLSIAKMERAILTLDAKKALQDLYIADQHPQVPGGQTSLGSGRLGRLQGTPRHGEREVPGIWLCGSYAYQGIPLLEGCVVSAANVVEQGILMRDSTSSSI</sequence>
<protein>
    <submittedName>
        <fullName evidence="3">FAD/NAD P-binding domain-containing protein</fullName>
    </submittedName>
</protein>
<dbReference type="GO" id="GO:0016491">
    <property type="term" value="F:oxidoreductase activity"/>
    <property type="evidence" value="ECO:0007669"/>
    <property type="project" value="TreeGrafter"/>
</dbReference>
<keyword evidence="2" id="KW-0812">Transmembrane</keyword>
<dbReference type="eggNOG" id="ENOG502RZ2M">
    <property type="taxonomic scope" value="Eukaryota"/>
</dbReference>
<evidence type="ECO:0000313" key="3">
    <source>
        <dbReference type="EMBL" id="EPQ61108.1"/>
    </source>
</evidence>
<feature type="compositionally biased region" description="Polar residues" evidence="1">
    <location>
        <begin position="395"/>
        <end position="409"/>
    </location>
</feature>
<keyword evidence="2" id="KW-0472">Membrane</keyword>
<dbReference type="Proteomes" id="UP000030669">
    <property type="component" value="Unassembled WGS sequence"/>
</dbReference>
<evidence type="ECO:0000313" key="4">
    <source>
        <dbReference type="Proteomes" id="UP000030669"/>
    </source>
</evidence>
<dbReference type="RefSeq" id="XP_007861357.1">
    <property type="nucleotide sequence ID" value="XM_007863166.1"/>
</dbReference>
<accession>S7QNL1</accession>
<dbReference type="AlphaFoldDB" id="S7QNL1"/>
<proteinExistence type="predicted"/>
<dbReference type="SUPFAM" id="SSF51905">
    <property type="entry name" value="FAD/NAD(P)-binding domain"/>
    <property type="match status" value="1"/>
</dbReference>
<dbReference type="PANTHER" id="PTHR42923:SF42">
    <property type="entry name" value="AMINE OXIDASE DOMAIN-CONTAINING PROTEIN"/>
    <property type="match status" value="1"/>
</dbReference>
<gene>
    <name evidence="3" type="ORF">GLOTRDRAFT_135658</name>
</gene>
<feature type="region of interest" description="Disordered" evidence="1">
    <location>
        <begin position="389"/>
        <end position="409"/>
    </location>
</feature>